<evidence type="ECO:0008006" key="2">
    <source>
        <dbReference type="Google" id="ProtNLM"/>
    </source>
</evidence>
<organism evidence="1">
    <name type="scientific">Pyricularia oryzae (strain Y34)</name>
    <name type="common">Rice blast fungus</name>
    <name type="synonym">Magnaporthe oryzae</name>
    <dbReference type="NCBI Taxonomy" id="1143189"/>
    <lineage>
        <taxon>Eukaryota</taxon>
        <taxon>Fungi</taxon>
        <taxon>Dikarya</taxon>
        <taxon>Ascomycota</taxon>
        <taxon>Pezizomycotina</taxon>
        <taxon>Sordariomycetes</taxon>
        <taxon>Sordariomycetidae</taxon>
        <taxon>Magnaporthales</taxon>
        <taxon>Pyriculariaceae</taxon>
        <taxon>Pyricularia</taxon>
    </lineage>
</organism>
<sequence>MAQTSTALVLYQPYPNKSLAEYIRAVEESHNAYTAQLSPTGQLPALMALPVELFMQIYDLLTVESQAMLAVTCKSLYRSMFPHVAIKQVKHKGGMLRCIERQMPQQYYCPVCVKLHRWHLDDNGRPVFPTCDDMTPSCGVTRWLFPSDPGPYAEGSPETVDYEVDYRTARLAVRAAALGPSFGPPLSILEKRAAWQPCPDMADQHGPLLNAVAVGYHYEPRVVDGVLHVRATYVVRDNSGSPDLWNLWAKKPDLGPWICPGRKVFAEFEGQAGRCLCFEDVPGTDVDAESSSDVEEEVVECSCAKTLAEVCALAIRTVSRCECAAWASQYCGTEWEITKTPSPAGSGAWELRWQVWRRFDVLTECGLHEWFRDPYFDEGDDGRWMCPYYGLKTGARRAWLLAEAAERGDDEEAVEAQLAEDEERMTEGDLSEYDEAKWLQVMWEEAGQWFEEKPQTVWGQEVDWEHWY</sequence>
<dbReference type="InterPro" id="IPR036047">
    <property type="entry name" value="F-box-like_dom_sf"/>
</dbReference>
<dbReference type="SUPFAM" id="SSF81383">
    <property type="entry name" value="F-box domain"/>
    <property type="match status" value="1"/>
</dbReference>
<evidence type="ECO:0000313" key="1">
    <source>
        <dbReference type="EMBL" id="ELQ43746.1"/>
    </source>
</evidence>
<name>A0AA97P801_PYRO3</name>
<protein>
    <recommendedName>
        <fullName evidence="2">F-box domain-containing protein</fullName>
    </recommendedName>
</protein>
<accession>A0AA97P801</accession>
<dbReference type="Proteomes" id="UP000011086">
    <property type="component" value="Unassembled WGS sequence"/>
</dbReference>
<reference evidence="1" key="1">
    <citation type="journal article" date="2012" name="PLoS Genet.">
        <title>Comparative analysis of the genomes of two field isolates of the rice blast fungus Magnaporthe oryzae.</title>
        <authorList>
            <person name="Xue M."/>
            <person name="Yang J."/>
            <person name="Li Z."/>
            <person name="Hu S."/>
            <person name="Yao N."/>
            <person name="Dean R.A."/>
            <person name="Zhao W."/>
            <person name="Shen M."/>
            <person name="Zhang H."/>
            <person name="Li C."/>
            <person name="Liu L."/>
            <person name="Cao L."/>
            <person name="Xu X."/>
            <person name="Xing Y."/>
            <person name="Hsiang T."/>
            <person name="Zhang Z."/>
            <person name="Xu J.R."/>
            <person name="Peng Y.L."/>
        </authorList>
    </citation>
    <scope>NUCLEOTIDE SEQUENCE</scope>
    <source>
        <strain evidence="1">Y34</strain>
    </source>
</reference>
<proteinExistence type="predicted"/>
<gene>
    <name evidence="1" type="ORF">OOU_Y34scaffold00136g3</name>
</gene>
<dbReference type="EMBL" id="JH793705">
    <property type="protein sequence ID" value="ELQ43746.1"/>
    <property type="molecule type" value="Genomic_DNA"/>
</dbReference>
<dbReference type="AlphaFoldDB" id="A0AA97P801"/>